<dbReference type="InterPro" id="IPR019870">
    <property type="entry name" value="Se_metab_YedF"/>
</dbReference>
<dbReference type="InterPro" id="IPR003787">
    <property type="entry name" value="Sulphur_relay_DsrE/F-like"/>
</dbReference>
<dbReference type="PANTHER" id="PTHR33279">
    <property type="entry name" value="SULFUR CARRIER PROTEIN YEDF-RELATED"/>
    <property type="match status" value="1"/>
</dbReference>
<protein>
    <submittedName>
        <fullName evidence="3">Selenium metabolism protein YedF</fullName>
    </submittedName>
</protein>
<dbReference type="Gene3D" id="3.30.110.40">
    <property type="entry name" value="TusA-like domain"/>
    <property type="match status" value="1"/>
</dbReference>
<name>A0A1I3EMW3_9FIRM</name>
<dbReference type="SUPFAM" id="SSF64307">
    <property type="entry name" value="SirA-like"/>
    <property type="match status" value="1"/>
</dbReference>
<dbReference type="AlphaFoldDB" id="A0A1I3EMW3"/>
<dbReference type="CDD" id="cd03421">
    <property type="entry name" value="SirA_like_N"/>
    <property type="match status" value="1"/>
</dbReference>
<dbReference type="PROSITE" id="PS01148">
    <property type="entry name" value="UPF0033"/>
    <property type="match status" value="1"/>
</dbReference>
<evidence type="ECO:0000313" key="4">
    <source>
        <dbReference type="Proteomes" id="UP000199287"/>
    </source>
</evidence>
<dbReference type="RefSeq" id="WP_093371984.1">
    <property type="nucleotide sequence ID" value="NZ_FOQA01000005.1"/>
</dbReference>
<sequence length="200" mass="22767">MDKEIDARGLQCPMPLIKTKKALEEIEKGSITTIVDNEVARENISKYAKSMDYKVDIKESQGDFYIDIFKEFKYREVKMVDLEPDSHIMGDFVVIIGKDYLGEGSRELGEILMKGYLYTLTEVQPLPRAIVFINSGVKLACVGSESLENLRKMEELGVEILSCGTCLDYFRIKQELMVGEISNMYTIVETMNKAKNTIHL</sequence>
<gene>
    <name evidence="3" type="ORF">SAMN05192551_10579</name>
</gene>
<evidence type="ECO:0000256" key="1">
    <source>
        <dbReference type="ARBA" id="ARBA00008984"/>
    </source>
</evidence>
<dbReference type="InterPro" id="IPR027396">
    <property type="entry name" value="DsrEFH-like"/>
</dbReference>
<dbReference type="Proteomes" id="UP000199287">
    <property type="component" value="Unassembled WGS sequence"/>
</dbReference>
<dbReference type="Pfam" id="PF01206">
    <property type="entry name" value="TusA"/>
    <property type="match status" value="1"/>
</dbReference>
<dbReference type="SUPFAM" id="SSF75169">
    <property type="entry name" value="DsrEFH-like"/>
    <property type="match status" value="1"/>
</dbReference>
<organism evidence="3 4">
    <name type="scientific">Tindallia magadiensis</name>
    <dbReference type="NCBI Taxonomy" id="69895"/>
    <lineage>
        <taxon>Bacteria</taxon>
        <taxon>Bacillati</taxon>
        <taxon>Bacillota</taxon>
        <taxon>Clostridia</taxon>
        <taxon>Peptostreptococcales</taxon>
        <taxon>Tindalliaceae</taxon>
        <taxon>Tindallia</taxon>
    </lineage>
</organism>
<comment type="similarity">
    <text evidence="1">Belongs to the sulfur carrier protein TusA family.</text>
</comment>
<dbReference type="InterPro" id="IPR036868">
    <property type="entry name" value="TusA-like_sf"/>
</dbReference>
<reference evidence="4" key="1">
    <citation type="submission" date="2016-10" db="EMBL/GenBank/DDBJ databases">
        <authorList>
            <person name="Varghese N."/>
            <person name="Submissions S."/>
        </authorList>
    </citation>
    <scope>NUCLEOTIDE SEQUENCE [LARGE SCALE GENOMIC DNA]</scope>
    <source>
        <strain evidence="4">Z-7934</strain>
    </source>
</reference>
<accession>A0A1I3EMW3</accession>
<dbReference type="PANTHER" id="PTHR33279:SF6">
    <property type="entry name" value="SULFUR CARRIER PROTEIN YEDF-RELATED"/>
    <property type="match status" value="1"/>
</dbReference>
<dbReference type="NCBIfam" id="TIGR03527">
    <property type="entry name" value="selenium_YedF"/>
    <property type="match status" value="1"/>
</dbReference>
<dbReference type="InterPro" id="IPR001455">
    <property type="entry name" value="TusA-like"/>
</dbReference>
<dbReference type="STRING" id="69895.SAMN05192551_10579"/>
<evidence type="ECO:0000313" key="3">
    <source>
        <dbReference type="EMBL" id="SFI00345.1"/>
    </source>
</evidence>
<dbReference type="EMBL" id="FOQA01000005">
    <property type="protein sequence ID" value="SFI00345.1"/>
    <property type="molecule type" value="Genomic_DNA"/>
</dbReference>
<proteinExistence type="inferred from homology"/>
<evidence type="ECO:0000259" key="2">
    <source>
        <dbReference type="PROSITE" id="PS01148"/>
    </source>
</evidence>
<keyword evidence="4" id="KW-1185">Reference proteome</keyword>
<dbReference type="OrthoDB" id="9801500at2"/>
<dbReference type="Pfam" id="PF02635">
    <property type="entry name" value="DsrE"/>
    <property type="match status" value="1"/>
</dbReference>
<feature type="domain" description="UPF0033" evidence="2">
    <location>
        <begin position="5"/>
        <end position="29"/>
    </location>
</feature>